<dbReference type="RefSeq" id="WP_344117706.1">
    <property type="nucleotide sequence ID" value="NZ_BAAABW010000013.1"/>
</dbReference>
<sequence>MQNYYCDAGGRLRWRTAEDGRLPPSSGAIVSPYDTTARYVRHGHIIRWKGFAAHLTETCAPGSVNVITDVATTSAATSDAQVLPGLHTRLARRGLLPAEHLVDGGYTSLVHLERATREHQVTVSGPLPGNPTRQHRKNEGFDRDDSHIDFDRQQVTCPQGQVSQGWHGPYPTSSPTAAPLIVARFTKSQCRPCPARTRCTTTADSARTVGFPPRELRVRTEQQTPEWKARYAVRSGVEGRPFNTPADHIPDLPGPTEDPPVNVGGPSAPDLAPQDSRRSQVRHKSHARTSSGMAGIEATRLSTFTGIPHAAMTRAGRIRLVRAKGDEQRGPHHAEIT</sequence>
<feature type="region of interest" description="Disordered" evidence="1">
    <location>
        <begin position="238"/>
        <end position="296"/>
    </location>
</feature>
<gene>
    <name evidence="3" type="ORF">GCM10010319_23500</name>
</gene>
<dbReference type="Pfam" id="PF13751">
    <property type="entry name" value="DDE_Tnp_1_6"/>
    <property type="match status" value="1"/>
</dbReference>
<keyword evidence="4" id="KW-1185">Reference proteome</keyword>
<dbReference type="EMBL" id="BAAABW010000013">
    <property type="protein sequence ID" value="GAA0346352.1"/>
    <property type="molecule type" value="Genomic_DNA"/>
</dbReference>
<evidence type="ECO:0000256" key="1">
    <source>
        <dbReference type="SAM" id="MobiDB-lite"/>
    </source>
</evidence>
<dbReference type="InterPro" id="IPR025668">
    <property type="entry name" value="Tnp_DDE_dom"/>
</dbReference>
<dbReference type="Proteomes" id="UP001500063">
    <property type="component" value="Unassembled WGS sequence"/>
</dbReference>
<feature type="domain" description="Transposase DDE" evidence="2">
    <location>
        <begin position="156"/>
        <end position="239"/>
    </location>
</feature>
<proteinExistence type="predicted"/>
<evidence type="ECO:0000313" key="4">
    <source>
        <dbReference type="Proteomes" id="UP001500063"/>
    </source>
</evidence>
<protein>
    <recommendedName>
        <fullName evidence="2">Transposase DDE domain-containing protein</fullName>
    </recommendedName>
</protein>
<comment type="caution">
    <text evidence="3">The sequence shown here is derived from an EMBL/GenBank/DDBJ whole genome shotgun (WGS) entry which is preliminary data.</text>
</comment>
<organism evidence="3 4">
    <name type="scientific">Streptomyces blastmyceticus</name>
    <dbReference type="NCBI Taxonomy" id="68180"/>
    <lineage>
        <taxon>Bacteria</taxon>
        <taxon>Bacillati</taxon>
        <taxon>Actinomycetota</taxon>
        <taxon>Actinomycetes</taxon>
        <taxon>Kitasatosporales</taxon>
        <taxon>Streptomycetaceae</taxon>
        <taxon>Streptomyces</taxon>
    </lineage>
</organism>
<name>A0ABP3GIC7_9ACTN</name>
<evidence type="ECO:0000259" key="2">
    <source>
        <dbReference type="Pfam" id="PF13751"/>
    </source>
</evidence>
<accession>A0ABP3GIC7</accession>
<reference evidence="4" key="1">
    <citation type="journal article" date="2019" name="Int. J. Syst. Evol. Microbiol.">
        <title>The Global Catalogue of Microorganisms (GCM) 10K type strain sequencing project: providing services to taxonomists for standard genome sequencing and annotation.</title>
        <authorList>
            <consortium name="The Broad Institute Genomics Platform"/>
            <consortium name="The Broad Institute Genome Sequencing Center for Infectious Disease"/>
            <person name="Wu L."/>
            <person name="Ma J."/>
        </authorList>
    </citation>
    <scope>NUCLEOTIDE SEQUENCE [LARGE SCALE GENOMIC DNA]</scope>
    <source>
        <strain evidence="4">JCM 4565</strain>
    </source>
</reference>
<evidence type="ECO:0000313" key="3">
    <source>
        <dbReference type="EMBL" id="GAA0346352.1"/>
    </source>
</evidence>